<dbReference type="EMBL" id="CP046072">
    <property type="protein sequence ID" value="QSZ41267.1"/>
    <property type="molecule type" value="Genomic_DNA"/>
</dbReference>
<evidence type="ECO:0000313" key="1">
    <source>
        <dbReference type="EMBL" id="QSZ41267.1"/>
    </source>
</evidence>
<protein>
    <submittedName>
        <fullName evidence="1">Uncharacterized protein</fullName>
    </submittedName>
</protein>
<organism evidence="1 2">
    <name type="scientific">Sulfurimonas aquatica</name>
    <dbReference type="NCBI Taxonomy" id="2672570"/>
    <lineage>
        <taxon>Bacteria</taxon>
        <taxon>Pseudomonadati</taxon>
        <taxon>Campylobacterota</taxon>
        <taxon>Epsilonproteobacteria</taxon>
        <taxon>Campylobacterales</taxon>
        <taxon>Sulfurimonadaceae</taxon>
        <taxon>Sulfurimonas</taxon>
    </lineage>
</organism>
<dbReference type="RefSeq" id="WP_207562546.1">
    <property type="nucleotide sequence ID" value="NZ_CP046072.1"/>
</dbReference>
<name>A0A975AZ50_9BACT</name>
<evidence type="ECO:0000313" key="2">
    <source>
        <dbReference type="Proteomes" id="UP000671852"/>
    </source>
</evidence>
<keyword evidence="2" id="KW-1185">Reference proteome</keyword>
<accession>A0A975AZ50</accession>
<gene>
    <name evidence="1" type="ORF">GJV85_03790</name>
</gene>
<reference evidence="1" key="1">
    <citation type="submission" date="2019-11" db="EMBL/GenBank/DDBJ databases">
        <authorList>
            <person name="Kojima H."/>
        </authorList>
    </citation>
    <scope>NUCLEOTIDE SEQUENCE</scope>
    <source>
        <strain evidence="1">H1576</strain>
    </source>
</reference>
<proteinExistence type="predicted"/>
<sequence length="118" mass="13113">MEINLNLTLLEKESIALRADENGFDTISSYIKVVGLKSPVHEIKPIEAIGLASIEVSIEVTAEQKEIIEKKAKESNCDDINTYLKFMALNALFMLTVEVRSSGKLDDMLSRIANQKGK</sequence>
<dbReference type="AlphaFoldDB" id="A0A975AZ50"/>
<reference evidence="1" key="2">
    <citation type="submission" date="2021-04" db="EMBL/GenBank/DDBJ databases">
        <title>Isolation and characterization of a novel species of the genus Sulfurimonas.</title>
        <authorList>
            <person name="Fukui M."/>
        </authorList>
    </citation>
    <scope>NUCLEOTIDE SEQUENCE</scope>
    <source>
        <strain evidence="1">H1576</strain>
    </source>
</reference>
<dbReference type="KEGG" id="saqt:GJV85_03790"/>
<dbReference type="Proteomes" id="UP000671852">
    <property type="component" value="Chromosome"/>
</dbReference>